<gene>
    <name evidence="2" type="ORF">D9615_008736</name>
</gene>
<dbReference type="EMBL" id="JAACJP010000020">
    <property type="protein sequence ID" value="KAF5378273.1"/>
    <property type="molecule type" value="Genomic_DNA"/>
</dbReference>
<evidence type="ECO:0000313" key="2">
    <source>
        <dbReference type="EMBL" id="KAF5378273.1"/>
    </source>
</evidence>
<evidence type="ECO:0000256" key="1">
    <source>
        <dbReference type="SAM" id="MobiDB-lite"/>
    </source>
</evidence>
<proteinExistence type="predicted"/>
<feature type="compositionally biased region" description="Pro residues" evidence="1">
    <location>
        <begin position="10"/>
        <end position="26"/>
    </location>
</feature>
<protein>
    <submittedName>
        <fullName evidence="2">Uncharacterized protein</fullName>
    </submittedName>
</protein>
<keyword evidence="3" id="KW-1185">Reference proteome</keyword>
<reference evidence="2 3" key="1">
    <citation type="journal article" date="2020" name="ISME J.">
        <title>Uncovering the hidden diversity of litter-decomposition mechanisms in mushroom-forming fungi.</title>
        <authorList>
            <person name="Floudas D."/>
            <person name="Bentzer J."/>
            <person name="Ahren D."/>
            <person name="Johansson T."/>
            <person name="Persson P."/>
            <person name="Tunlid A."/>
        </authorList>
    </citation>
    <scope>NUCLEOTIDE SEQUENCE [LARGE SCALE GENOMIC DNA]</scope>
    <source>
        <strain evidence="2 3">CBS 661.87</strain>
    </source>
</reference>
<organism evidence="2 3">
    <name type="scientific">Tricholomella constricta</name>
    <dbReference type="NCBI Taxonomy" id="117010"/>
    <lineage>
        <taxon>Eukaryota</taxon>
        <taxon>Fungi</taxon>
        <taxon>Dikarya</taxon>
        <taxon>Basidiomycota</taxon>
        <taxon>Agaricomycotina</taxon>
        <taxon>Agaricomycetes</taxon>
        <taxon>Agaricomycetidae</taxon>
        <taxon>Agaricales</taxon>
        <taxon>Tricholomatineae</taxon>
        <taxon>Lyophyllaceae</taxon>
        <taxon>Tricholomella</taxon>
    </lineage>
</organism>
<dbReference type="Proteomes" id="UP000565441">
    <property type="component" value="Unassembled WGS sequence"/>
</dbReference>
<dbReference type="AlphaFoldDB" id="A0A8H5H7L4"/>
<evidence type="ECO:0000313" key="3">
    <source>
        <dbReference type="Proteomes" id="UP000565441"/>
    </source>
</evidence>
<name>A0A8H5H7L4_9AGAR</name>
<accession>A0A8H5H7L4</accession>
<comment type="caution">
    <text evidence="2">The sequence shown here is derived from an EMBL/GenBank/DDBJ whole genome shotgun (WGS) entry which is preliminary data.</text>
</comment>
<sequence length="207" mass="22957">MAAPQQNAIPLPPASTLPLPHAPQNPPNDDDFAAAIQYQEEITAKKPQTPYVKHTPTQTEYLQGSPMAVMHGAPGWAVEMLAHVDRRLDDIGTRLDDIGTRLDDIGTRLDDIDNLLYEYGLETGERLESLKRSVEENDTRSAKPIMRQWPADSQLLLKKCDFQMVISPASLRAFQYSRASRSSTRLQTTSVATIVSSIILALSFPIS</sequence>
<feature type="region of interest" description="Disordered" evidence="1">
    <location>
        <begin position="1"/>
        <end position="31"/>
    </location>
</feature>